<dbReference type="PANTHER" id="PTHR43433">
    <property type="entry name" value="HYDROLASE, ALPHA/BETA FOLD FAMILY PROTEIN"/>
    <property type="match status" value="1"/>
</dbReference>
<dbReference type="RefSeq" id="WP_111548159.1">
    <property type="nucleotide sequence ID" value="NZ_MZXV01000073.1"/>
</dbReference>
<evidence type="ECO:0000259" key="1">
    <source>
        <dbReference type="Pfam" id="PF00561"/>
    </source>
</evidence>
<dbReference type="InterPro" id="IPR029058">
    <property type="entry name" value="AB_hydrolase_fold"/>
</dbReference>
<dbReference type="InterPro" id="IPR000073">
    <property type="entry name" value="AB_hydrolase_1"/>
</dbReference>
<sequence length="314" mass="34287">MNQQLHADASAAAVEQSTAIDKYLIPRVFEIQTGQGMTTRAYEVGPPDVPLVIGIHGTPSTGLGHVVNYVASGAIFCRLVTFDRQGYGGSTPQPGRKVHHIAPMVEAILDHLAVDTAAVYGHSGGGMLALATAALLPSRVSRAACLAGNGPNFGARGFDYADGCSPLMLEEILEARKGPEASRELYQRYVDPKVSDPEHEKLLYSENDRRIMRLLAPLREKIAQQLALPESLYATEDAYVDDAQSWVSPWGFDLGSMTVPTRIYHGIEDLQVAPRHSEWLQSQIPNSTLELFPHIGHNLSQLMPHIFAWLVGKD</sequence>
<name>A0A2W7BWJ0_9HYPH</name>
<gene>
    <name evidence="2" type="ORF">B5V02_32605</name>
</gene>
<reference evidence="3" key="1">
    <citation type="submission" date="2017-03" db="EMBL/GenBank/DDBJ databases">
        <authorList>
            <person name="Safronova V.I."/>
            <person name="Sazanova A.L."/>
            <person name="Chirak E.R."/>
        </authorList>
    </citation>
    <scope>NUCLEOTIDE SEQUENCE [LARGE SCALE GENOMIC DNA]</scope>
    <source>
        <strain evidence="3">Ach-343</strain>
    </source>
</reference>
<dbReference type="Proteomes" id="UP000248616">
    <property type="component" value="Unassembled WGS sequence"/>
</dbReference>
<dbReference type="SUPFAM" id="SSF53474">
    <property type="entry name" value="alpha/beta-Hydrolases"/>
    <property type="match status" value="1"/>
</dbReference>
<organism evidence="2 3">
    <name type="scientific">Mesorhizobium kowhaii</name>
    <dbReference type="NCBI Taxonomy" id="1300272"/>
    <lineage>
        <taxon>Bacteria</taxon>
        <taxon>Pseudomonadati</taxon>
        <taxon>Pseudomonadota</taxon>
        <taxon>Alphaproteobacteria</taxon>
        <taxon>Hyphomicrobiales</taxon>
        <taxon>Phyllobacteriaceae</taxon>
        <taxon>Mesorhizobium</taxon>
    </lineage>
</organism>
<dbReference type="Gene3D" id="3.40.50.1820">
    <property type="entry name" value="alpha/beta hydrolase"/>
    <property type="match status" value="1"/>
</dbReference>
<dbReference type="EMBL" id="MZXV01000073">
    <property type="protein sequence ID" value="PZV34411.1"/>
    <property type="molecule type" value="Genomic_DNA"/>
</dbReference>
<dbReference type="AlphaFoldDB" id="A0A2W7BWJ0"/>
<comment type="caution">
    <text evidence="2">The sequence shown here is derived from an EMBL/GenBank/DDBJ whole genome shotgun (WGS) entry which is preliminary data.</text>
</comment>
<dbReference type="OrthoDB" id="8107794at2"/>
<evidence type="ECO:0000313" key="3">
    <source>
        <dbReference type="Proteomes" id="UP000248616"/>
    </source>
</evidence>
<dbReference type="Pfam" id="PF00561">
    <property type="entry name" value="Abhydrolase_1"/>
    <property type="match status" value="1"/>
</dbReference>
<evidence type="ECO:0000313" key="2">
    <source>
        <dbReference type="EMBL" id="PZV34411.1"/>
    </source>
</evidence>
<keyword evidence="3" id="KW-1185">Reference proteome</keyword>
<dbReference type="PANTHER" id="PTHR43433:SF1">
    <property type="entry name" value="BLL5160 PROTEIN"/>
    <property type="match status" value="1"/>
</dbReference>
<feature type="domain" description="AB hydrolase-1" evidence="1">
    <location>
        <begin position="77"/>
        <end position="299"/>
    </location>
</feature>
<protein>
    <recommendedName>
        <fullName evidence="1">AB hydrolase-1 domain-containing protein</fullName>
    </recommendedName>
</protein>
<accession>A0A2W7BWJ0</accession>
<dbReference type="InterPro" id="IPR050471">
    <property type="entry name" value="AB_hydrolase"/>
</dbReference>
<proteinExistence type="predicted"/>